<comment type="catalytic activity">
    <reaction evidence="1">
        <text>L-fuconate = 2-dehydro-3-deoxy-L-fuconate + H2O</text>
        <dbReference type="Rhea" id="RHEA:22772"/>
        <dbReference type="ChEBI" id="CHEBI:15377"/>
        <dbReference type="ChEBI" id="CHEBI:21291"/>
        <dbReference type="ChEBI" id="CHEBI:37448"/>
        <dbReference type="EC" id="4.2.1.68"/>
    </reaction>
</comment>
<name>A0A0J9XF41_GEOCN</name>
<dbReference type="OrthoDB" id="14161at2759"/>
<dbReference type="GO" id="GO:0016052">
    <property type="term" value="P:carbohydrate catabolic process"/>
    <property type="evidence" value="ECO:0007669"/>
    <property type="project" value="InterPro"/>
</dbReference>
<dbReference type="Gene3D" id="3.30.390.10">
    <property type="entry name" value="Enolase-like, N-terminal domain"/>
    <property type="match status" value="1"/>
</dbReference>
<dbReference type="InterPro" id="IPR036849">
    <property type="entry name" value="Enolase-like_C_sf"/>
</dbReference>
<evidence type="ECO:0000313" key="8">
    <source>
        <dbReference type="EMBL" id="CDO55872.1"/>
    </source>
</evidence>
<dbReference type="Pfam" id="PF02746">
    <property type="entry name" value="MR_MLE_N"/>
    <property type="match status" value="1"/>
</dbReference>
<gene>
    <name evidence="8" type="ORF">BN980_GECA12s03618g</name>
</gene>
<keyword evidence="6" id="KW-0456">Lyase</keyword>
<dbReference type="PANTHER" id="PTHR13794:SF58">
    <property type="entry name" value="MITOCHONDRIAL ENOLASE SUPERFAMILY MEMBER 1"/>
    <property type="match status" value="1"/>
</dbReference>
<dbReference type="SFLD" id="SFLDS00001">
    <property type="entry name" value="Enolase"/>
    <property type="match status" value="1"/>
</dbReference>
<dbReference type="InterPro" id="IPR029065">
    <property type="entry name" value="Enolase_C-like"/>
</dbReference>
<keyword evidence="9" id="KW-1185">Reference proteome</keyword>
<dbReference type="InterPro" id="IPR029017">
    <property type="entry name" value="Enolase-like_N"/>
</dbReference>
<evidence type="ECO:0000256" key="1">
    <source>
        <dbReference type="ARBA" id="ARBA00001737"/>
    </source>
</evidence>
<evidence type="ECO:0000256" key="3">
    <source>
        <dbReference type="ARBA" id="ARBA00013142"/>
    </source>
</evidence>
<keyword evidence="5" id="KW-0460">Magnesium</keyword>
<evidence type="ECO:0000259" key="7">
    <source>
        <dbReference type="SMART" id="SM00922"/>
    </source>
</evidence>
<sequence length="447" mass="50208">MVTITSFETKDIRFPTHLDRTGSDAMNKMCDYSAAYVVLHTDSGIHGHGMTFTIGRGNDVVCEAIKYFGQKLVGKTLEELTKSIGETWKWLVSDEQLRWIGPEKGVVHLALGAAINAVWDLWAKDEKKPVWQLVAEFTPEQFVDAIDFRYLTDAITPEEAIELLRKNEPGKQERIELAKKNQAVPVYTTSAGWLGYSDDKIKRLLQESIDSGYTTFKFKVGGNLEDDKRRLEMAREIIGYDDKYVIMIDANQVWSVPEAIDYVKALAQYKPWFIEEPTSPDDILGHLAIKNALKADGIKVATGEMCQNRIMFKQFITSGAIDIVQVDSCRLGGLNEVLAVLLLAKKYGLPVVPHSGGVGLPEYTQHISTIDFINVAAEKSLLEYVSHLHENFIEPAEVEDGYVITPKLPGYSIEMKPEAWTKYQYPTGQFWSEYIAKGGEASDPQPE</sequence>
<dbReference type="InterPro" id="IPR034610">
    <property type="entry name" value="L-fuconate_dehydratase"/>
</dbReference>
<organism evidence="8 9">
    <name type="scientific">Geotrichum candidum</name>
    <name type="common">Oospora lactis</name>
    <name type="synonym">Dipodascus geotrichum</name>
    <dbReference type="NCBI Taxonomy" id="1173061"/>
    <lineage>
        <taxon>Eukaryota</taxon>
        <taxon>Fungi</taxon>
        <taxon>Dikarya</taxon>
        <taxon>Ascomycota</taxon>
        <taxon>Saccharomycotina</taxon>
        <taxon>Dipodascomycetes</taxon>
        <taxon>Dipodascales</taxon>
        <taxon>Dipodascaceae</taxon>
        <taxon>Geotrichum</taxon>
    </lineage>
</organism>
<dbReference type="FunFam" id="3.20.20.120:FF:000007">
    <property type="entry name" value="Mitochondrial enolase superfamily member 1"/>
    <property type="match status" value="1"/>
</dbReference>
<evidence type="ECO:0000256" key="4">
    <source>
        <dbReference type="ARBA" id="ARBA00022723"/>
    </source>
</evidence>
<comment type="cofactor">
    <cofactor evidence="2">
        <name>Mg(2+)</name>
        <dbReference type="ChEBI" id="CHEBI:18420"/>
    </cofactor>
</comment>
<feature type="domain" description="Mandelate racemase/muconate lactonizing enzyme C-terminal" evidence="7">
    <location>
        <begin position="198"/>
        <end position="296"/>
    </location>
</feature>
<dbReference type="InterPro" id="IPR013342">
    <property type="entry name" value="Mandelate_racemase_C"/>
</dbReference>
<dbReference type="InterPro" id="IPR046945">
    <property type="entry name" value="RHMD-like"/>
</dbReference>
<keyword evidence="4" id="KW-0479">Metal-binding</keyword>
<dbReference type="SUPFAM" id="SSF51604">
    <property type="entry name" value="Enolase C-terminal domain-like"/>
    <property type="match status" value="1"/>
</dbReference>
<dbReference type="SFLD" id="SFLDF00111">
    <property type="entry name" value="L-fuconate_dehydratase"/>
    <property type="match status" value="1"/>
</dbReference>
<evidence type="ECO:0000256" key="5">
    <source>
        <dbReference type="ARBA" id="ARBA00022842"/>
    </source>
</evidence>
<dbReference type="PROSITE" id="PS00909">
    <property type="entry name" value="MR_MLE_2"/>
    <property type="match status" value="1"/>
</dbReference>
<protein>
    <recommendedName>
        <fullName evidence="3">L-fuconate dehydratase</fullName>
        <ecNumber evidence="3">4.2.1.68</ecNumber>
    </recommendedName>
</protein>
<dbReference type="GO" id="GO:0009063">
    <property type="term" value="P:amino acid catabolic process"/>
    <property type="evidence" value="ECO:0007669"/>
    <property type="project" value="InterPro"/>
</dbReference>
<evidence type="ECO:0000313" key="9">
    <source>
        <dbReference type="Proteomes" id="UP000242525"/>
    </source>
</evidence>
<dbReference type="PANTHER" id="PTHR13794">
    <property type="entry name" value="ENOLASE SUPERFAMILY, MANDELATE RACEMASE"/>
    <property type="match status" value="1"/>
</dbReference>
<dbReference type="SUPFAM" id="SSF54826">
    <property type="entry name" value="Enolase N-terminal domain-like"/>
    <property type="match status" value="1"/>
</dbReference>
<comment type="caution">
    <text evidence="8">The sequence shown here is derived from an EMBL/GenBank/DDBJ whole genome shotgun (WGS) entry which is preliminary data.</text>
</comment>
<dbReference type="GO" id="GO:0000287">
    <property type="term" value="F:magnesium ion binding"/>
    <property type="evidence" value="ECO:0007669"/>
    <property type="project" value="TreeGrafter"/>
</dbReference>
<dbReference type="Gene3D" id="3.20.20.120">
    <property type="entry name" value="Enolase-like C-terminal domain"/>
    <property type="match status" value="1"/>
</dbReference>
<dbReference type="Pfam" id="PF13378">
    <property type="entry name" value="MR_MLE_C"/>
    <property type="match status" value="1"/>
</dbReference>
<accession>A0A0J9XF41</accession>
<dbReference type="GO" id="GO:0050023">
    <property type="term" value="F:L-fuconate dehydratase activity"/>
    <property type="evidence" value="ECO:0007669"/>
    <property type="project" value="UniProtKB-EC"/>
</dbReference>
<evidence type="ECO:0000256" key="6">
    <source>
        <dbReference type="ARBA" id="ARBA00023239"/>
    </source>
</evidence>
<proteinExistence type="predicted"/>
<dbReference type="EC" id="4.2.1.68" evidence="3"/>
<dbReference type="AlphaFoldDB" id="A0A0J9XF41"/>
<evidence type="ECO:0000256" key="2">
    <source>
        <dbReference type="ARBA" id="ARBA00001946"/>
    </source>
</evidence>
<dbReference type="SFLD" id="SFLDG00179">
    <property type="entry name" value="mandelate_racemase"/>
    <property type="match status" value="1"/>
</dbReference>
<reference evidence="8" key="1">
    <citation type="submission" date="2014-03" db="EMBL/GenBank/DDBJ databases">
        <authorList>
            <person name="Casaregola S."/>
        </authorList>
    </citation>
    <scope>NUCLEOTIDE SEQUENCE [LARGE SCALE GENOMIC DNA]</scope>
    <source>
        <strain evidence="8">CLIB 918</strain>
    </source>
</reference>
<dbReference type="SMART" id="SM00922">
    <property type="entry name" value="MR_MLE"/>
    <property type="match status" value="1"/>
</dbReference>
<dbReference type="InterPro" id="IPR013341">
    <property type="entry name" value="Mandelate_racemase_N_dom"/>
</dbReference>
<dbReference type="InterPro" id="IPR018110">
    <property type="entry name" value="Mandel_Rmase/mucon_lact_enz_CS"/>
</dbReference>
<dbReference type="Proteomes" id="UP000242525">
    <property type="component" value="Unassembled WGS sequence"/>
</dbReference>
<dbReference type="STRING" id="1173061.A0A0J9XF41"/>
<dbReference type="EMBL" id="CCBN010000012">
    <property type="protein sequence ID" value="CDO55872.1"/>
    <property type="molecule type" value="Genomic_DNA"/>
</dbReference>